<evidence type="ECO:0000313" key="4">
    <source>
        <dbReference type="EMBL" id="EMA35376.1"/>
    </source>
</evidence>
<dbReference type="Pfam" id="PF00583">
    <property type="entry name" value="Acetyltransf_1"/>
    <property type="match status" value="1"/>
</dbReference>
<sequence length="187" mass="20868">MTRTGAVRRATTDDVWAVHRTARESWHAAYDDLLGPDRVDEIVDDWYALGDLESSIADATGREDALFLVVTAGERRADGPKETKATGVDDADDCLGFAHLVPWPEDRTVGYLARIYVTPDHWGEGIGTTLLEHLEDEIDAFERFRLAVLAGNDVGVSFYESAGFQRVTTRETDLGDGLEEYVYEKRL</sequence>
<dbReference type="InterPro" id="IPR000182">
    <property type="entry name" value="GNAT_dom"/>
</dbReference>
<dbReference type="InterPro" id="IPR050832">
    <property type="entry name" value="Bact_Acetyltransf"/>
</dbReference>
<protein>
    <submittedName>
        <fullName evidence="4">N-acetyltransferase GCN5</fullName>
    </submittedName>
</protein>
<name>M0LPF2_9EURY</name>
<evidence type="ECO:0000256" key="1">
    <source>
        <dbReference type="ARBA" id="ARBA00022679"/>
    </source>
</evidence>
<dbReference type="PATRIC" id="fig|1227454.3.peg.2660"/>
<evidence type="ECO:0000256" key="2">
    <source>
        <dbReference type="ARBA" id="ARBA00023315"/>
    </source>
</evidence>
<dbReference type="STRING" id="1227454.C446_12969"/>
<dbReference type="PANTHER" id="PTHR43877">
    <property type="entry name" value="AMINOALKYLPHOSPHONATE N-ACETYLTRANSFERASE-RELATED-RELATED"/>
    <property type="match status" value="1"/>
</dbReference>
<accession>M0LPF2</accession>
<organism evidence="4 5">
    <name type="scientific">Halobiforma nitratireducens JCM 10879</name>
    <dbReference type="NCBI Taxonomy" id="1227454"/>
    <lineage>
        <taxon>Archaea</taxon>
        <taxon>Methanobacteriati</taxon>
        <taxon>Methanobacteriota</taxon>
        <taxon>Stenosarchaea group</taxon>
        <taxon>Halobacteria</taxon>
        <taxon>Halobacteriales</taxon>
        <taxon>Natrialbaceae</taxon>
        <taxon>Halobiforma</taxon>
    </lineage>
</organism>
<dbReference type="AlphaFoldDB" id="M0LPF2"/>
<dbReference type="SUPFAM" id="SSF55729">
    <property type="entry name" value="Acyl-CoA N-acyltransferases (Nat)"/>
    <property type="match status" value="1"/>
</dbReference>
<reference evidence="4 5" key="1">
    <citation type="journal article" date="2014" name="PLoS Genet.">
        <title>Phylogenetically driven sequencing of extremely halophilic archaea reveals strategies for static and dynamic osmo-response.</title>
        <authorList>
            <person name="Becker E.A."/>
            <person name="Seitzer P.M."/>
            <person name="Tritt A."/>
            <person name="Larsen D."/>
            <person name="Krusor M."/>
            <person name="Yao A.I."/>
            <person name="Wu D."/>
            <person name="Madern D."/>
            <person name="Eisen J.A."/>
            <person name="Darling A.E."/>
            <person name="Facciotti M.T."/>
        </authorList>
    </citation>
    <scope>NUCLEOTIDE SEQUENCE [LARGE SCALE GENOMIC DNA]</scope>
    <source>
        <strain evidence="4 5">JCM 10879</strain>
    </source>
</reference>
<dbReference type="EMBL" id="AOMA01000125">
    <property type="protein sequence ID" value="EMA35376.1"/>
    <property type="molecule type" value="Genomic_DNA"/>
</dbReference>
<dbReference type="CDD" id="cd04301">
    <property type="entry name" value="NAT_SF"/>
    <property type="match status" value="1"/>
</dbReference>
<evidence type="ECO:0000313" key="5">
    <source>
        <dbReference type="Proteomes" id="UP000011607"/>
    </source>
</evidence>
<dbReference type="InterPro" id="IPR016181">
    <property type="entry name" value="Acyl_CoA_acyltransferase"/>
</dbReference>
<dbReference type="eggNOG" id="arCOG00844">
    <property type="taxonomic scope" value="Archaea"/>
</dbReference>
<keyword evidence="1 4" id="KW-0808">Transferase</keyword>
<proteinExistence type="predicted"/>
<dbReference type="PANTHER" id="PTHR43877:SF2">
    <property type="entry name" value="AMINOALKYLPHOSPHONATE N-ACETYLTRANSFERASE-RELATED"/>
    <property type="match status" value="1"/>
</dbReference>
<comment type="caution">
    <text evidence="4">The sequence shown here is derived from an EMBL/GenBank/DDBJ whole genome shotgun (WGS) entry which is preliminary data.</text>
</comment>
<dbReference type="OrthoDB" id="11597at2157"/>
<dbReference type="PROSITE" id="PS51186">
    <property type="entry name" value="GNAT"/>
    <property type="match status" value="1"/>
</dbReference>
<keyword evidence="2" id="KW-0012">Acyltransferase</keyword>
<dbReference type="Gene3D" id="3.40.630.30">
    <property type="match status" value="1"/>
</dbReference>
<dbReference type="GO" id="GO:0016747">
    <property type="term" value="F:acyltransferase activity, transferring groups other than amino-acyl groups"/>
    <property type="evidence" value="ECO:0007669"/>
    <property type="project" value="InterPro"/>
</dbReference>
<dbReference type="Proteomes" id="UP000011607">
    <property type="component" value="Unassembled WGS sequence"/>
</dbReference>
<dbReference type="RefSeq" id="WP_006673499.1">
    <property type="nucleotide sequence ID" value="NZ_AOMA01000125.1"/>
</dbReference>
<gene>
    <name evidence="4" type="ORF">C446_12969</name>
</gene>
<keyword evidence="5" id="KW-1185">Reference proteome</keyword>
<evidence type="ECO:0000259" key="3">
    <source>
        <dbReference type="PROSITE" id="PS51186"/>
    </source>
</evidence>
<feature type="domain" description="N-acetyltransferase" evidence="3">
    <location>
        <begin position="5"/>
        <end position="187"/>
    </location>
</feature>